<dbReference type="GO" id="GO:0000287">
    <property type="term" value="F:magnesium ion binding"/>
    <property type="evidence" value="ECO:0007669"/>
    <property type="project" value="InterPro"/>
</dbReference>
<dbReference type="GO" id="GO:0008897">
    <property type="term" value="F:holo-[acyl-carrier-protein] synthase activity"/>
    <property type="evidence" value="ECO:0007669"/>
    <property type="project" value="InterPro"/>
</dbReference>
<evidence type="ECO:0000313" key="6">
    <source>
        <dbReference type="Proteomes" id="UP000585050"/>
    </source>
</evidence>
<dbReference type="SUPFAM" id="SSF56214">
    <property type="entry name" value="4'-phosphopantetheinyl transferase"/>
    <property type="match status" value="2"/>
</dbReference>
<dbReference type="GO" id="GO:0019878">
    <property type="term" value="P:lysine biosynthetic process via aminoadipic acid"/>
    <property type="evidence" value="ECO:0007669"/>
    <property type="project" value="TreeGrafter"/>
</dbReference>
<evidence type="ECO:0000256" key="2">
    <source>
        <dbReference type="ARBA" id="ARBA00022679"/>
    </source>
</evidence>
<comment type="similarity">
    <text evidence="1">Belongs to the P-Pant transferase superfamily. Gsp/Sfp/HetI/AcpT family.</text>
</comment>
<dbReference type="InterPro" id="IPR055066">
    <property type="entry name" value="AASDHPPT_N"/>
</dbReference>
<dbReference type="PANTHER" id="PTHR12215:SF10">
    <property type="entry name" value="L-AMINOADIPATE-SEMIALDEHYDE DEHYDROGENASE-PHOSPHOPANTETHEINYL TRANSFERASE"/>
    <property type="match status" value="1"/>
</dbReference>
<sequence length="209" mass="24219">MTDTKPYNLNTTTVDSIQGELALLDGDELKRYKRFISPIKKEEFLKARTFLKHILAKELGLKPKQISFSYTKNGKPFLSNIYGKKNYHFNISHSNGYLVVVTSQQPIGIDLEPISKLDEDKLKWFLSEQEINEIKSIQNEDARKIALFQLFTMKEAFIKATDKSYLLDNFSFWYVNGKWQLQIGEDNNWEFDLKTIGNEVAIAICYAGK</sequence>
<feature type="domain" description="4'-phosphopantetheinyl transferase" evidence="3">
    <location>
        <begin position="106"/>
        <end position="205"/>
    </location>
</feature>
<proteinExistence type="inferred from homology"/>
<dbReference type="EMBL" id="JABAIL010000002">
    <property type="protein sequence ID" value="NLR90782.1"/>
    <property type="molecule type" value="Genomic_DNA"/>
</dbReference>
<dbReference type="InterPro" id="IPR037143">
    <property type="entry name" value="4-PPantetheinyl_Trfase_dom_sf"/>
</dbReference>
<gene>
    <name evidence="5" type="ORF">HGP29_06175</name>
</gene>
<dbReference type="Gene3D" id="3.90.470.20">
    <property type="entry name" value="4'-phosphopantetheinyl transferase domain"/>
    <property type="match status" value="2"/>
</dbReference>
<dbReference type="InterPro" id="IPR050559">
    <property type="entry name" value="P-Pant_transferase_sf"/>
</dbReference>
<accession>A0A7X8XUW4</accession>
<evidence type="ECO:0000256" key="1">
    <source>
        <dbReference type="ARBA" id="ARBA00010990"/>
    </source>
</evidence>
<evidence type="ECO:0000259" key="4">
    <source>
        <dbReference type="Pfam" id="PF22624"/>
    </source>
</evidence>
<dbReference type="Pfam" id="PF22624">
    <property type="entry name" value="AASDHPPT_N"/>
    <property type="match status" value="1"/>
</dbReference>
<dbReference type="GO" id="GO:0005829">
    <property type="term" value="C:cytosol"/>
    <property type="evidence" value="ECO:0007669"/>
    <property type="project" value="TreeGrafter"/>
</dbReference>
<comment type="caution">
    <text evidence="5">The sequence shown here is derived from an EMBL/GenBank/DDBJ whole genome shotgun (WGS) entry which is preliminary data.</text>
</comment>
<keyword evidence="2 5" id="KW-0808">Transferase</keyword>
<dbReference type="AlphaFoldDB" id="A0A7X8XUW4"/>
<evidence type="ECO:0000313" key="5">
    <source>
        <dbReference type="EMBL" id="NLR90782.1"/>
    </source>
</evidence>
<reference evidence="5 6" key="1">
    <citation type="submission" date="2020-04" db="EMBL/GenBank/DDBJ databases">
        <title>Flammeovirga sp. SR4, a novel species isolated from seawater.</title>
        <authorList>
            <person name="Wang X."/>
        </authorList>
    </citation>
    <scope>NUCLEOTIDE SEQUENCE [LARGE SCALE GENOMIC DNA]</scope>
    <source>
        <strain evidence="5 6">SR4</strain>
    </source>
</reference>
<dbReference type="RefSeq" id="WP_168881498.1">
    <property type="nucleotide sequence ID" value="NZ_JABAIL010000002.1"/>
</dbReference>
<dbReference type="PANTHER" id="PTHR12215">
    <property type="entry name" value="PHOSPHOPANTETHEINE TRANSFERASE"/>
    <property type="match status" value="1"/>
</dbReference>
<dbReference type="InterPro" id="IPR008278">
    <property type="entry name" value="4-PPantetheinyl_Trfase_dom"/>
</dbReference>
<organism evidence="5 6">
    <name type="scientific">Flammeovirga agarivorans</name>
    <dbReference type="NCBI Taxonomy" id="2726742"/>
    <lineage>
        <taxon>Bacteria</taxon>
        <taxon>Pseudomonadati</taxon>
        <taxon>Bacteroidota</taxon>
        <taxon>Cytophagia</taxon>
        <taxon>Cytophagales</taxon>
        <taxon>Flammeovirgaceae</taxon>
        <taxon>Flammeovirga</taxon>
    </lineage>
</organism>
<protein>
    <submittedName>
        <fullName evidence="5">4'-phosphopantetheinyl transferase superfamily protein</fullName>
    </submittedName>
</protein>
<feature type="domain" description="4'-phosphopantetheinyl transferase N-terminal" evidence="4">
    <location>
        <begin position="18"/>
        <end position="104"/>
    </location>
</feature>
<dbReference type="Proteomes" id="UP000585050">
    <property type="component" value="Unassembled WGS sequence"/>
</dbReference>
<evidence type="ECO:0000259" key="3">
    <source>
        <dbReference type="Pfam" id="PF01648"/>
    </source>
</evidence>
<name>A0A7X8XUW4_9BACT</name>
<dbReference type="Pfam" id="PF01648">
    <property type="entry name" value="ACPS"/>
    <property type="match status" value="1"/>
</dbReference>
<keyword evidence="6" id="KW-1185">Reference proteome</keyword>